<dbReference type="SUPFAM" id="SSF51197">
    <property type="entry name" value="Clavaminate synthase-like"/>
    <property type="match status" value="1"/>
</dbReference>
<accession>A0A166VAS2</accession>
<dbReference type="EMBL" id="KV417485">
    <property type="protein sequence ID" value="KZP32524.1"/>
    <property type="molecule type" value="Genomic_DNA"/>
</dbReference>
<feature type="domain" description="JmjC" evidence="2">
    <location>
        <begin position="234"/>
        <end position="383"/>
    </location>
</feature>
<protein>
    <submittedName>
        <fullName evidence="3">Clavaminate synthase-like protein</fullName>
    </submittedName>
</protein>
<gene>
    <name evidence="3" type="ORF">FIBSPDRAFT_812055</name>
</gene>
<evidence type="ECO:0000313" key="3">
    <source>
        <dbReference type="EMBL" id="KZP32524.1"/>
    </source>
</evidence>
<evidence type="ECO:0000259" key="2">
    <source>
        <dbReference type="PROSITE" id="PS51184"/>
    </source>
</evidence>
<dbReference type="Gene3D" id="2.60.120.650">
    <property type="entry name" value="Cupin"/>
    <property type="match status" value="1"/>
</dbReference>
<dbReference type="OrthoDB" id="47172at2759"/>
<name>A0A166VAS2_9AGAM</name>
<reference evidence="3 4" key="1">
    <citation type="journal article" date="2016" name="Mol. Biol. Evol.">
        <title>Comparative Genomics of Early-Diverging Mushroom-Forming Fungi Provides Insights into the Origins of Lignocellulose Decay Capabilities.</title>
        <authorList>
            <person name="Nagy L.G."/>
            <person name="Riley R."/>
            <person name="Tritt A."/>
            <person name="Adam C."/>
            <person name="Daum C."/>
            <person name="Floudas D."/>
            <person name="Sun H."/>
            <person name="Yadav J.S."/>
            <person name="Pangilinan J."/>
            <person name="Larsson K.H."/>
            <person name="Matsuura K."/>
            <person name="Barry K."/>
            <person name="Labutti K."/>
            <person name="Kuo R."/>
            <person name="Ohm R.A."/>
            <person name="Bhattacharya S.S."/>
            <person name="Shirouzu T."/>
            <person name="Yoshinaga Y."/>
            <person name="Martin F.M."/>
            <person name="Grigoriev I.V."/>
            <person name="Hibbett D.S."/>
        </authorList>
    </citation>
    <scope>NUCLEOTIDE SEQUENCE [LARGE SCALE GENOMIC DNA]</scope>
    <source>
        <strain evidence="3 4">CBS 109695</strain>
    </source>
</reference>
<sequence>MDKIASLIDLAHRCMSSASSSFRWRRLYTDACLIWSLAYIAYSSVLEQPMLLQCINMLDRAIIVAGAPGEGRLDLVLLCIHNIQNTYLPLRSFERATPRPPSSLSACSLEASSETIPCIQSPPSFASFKHSHSHGPFILRGYVQHWPSANERPWASDAYLQSVAGPGRIVPIEVGKDYRRDDWTQKMMNWDDFLTTTGSPEGGEVVYLAQHDIMKQFPALRDDIIIPDYVYAALPPPESFPQYKPPVNDEELVINAWFGPAGTESPAHTDPFFNLYAQVVGRKTVWLCPPSATGSMYAYPPAESNSHHNPAANTTEPSMSNTSQVDVFASREDGIQKHPEFWGNAVPHALSATLQSGDLLFFPPGWWHAMRSEEKSFSVSMWF</sequence>
<evidence type="ECO:0000256" key="1">
    <source>
        <dbReference type="SAM" id="MobiDB-lite"/>
    </source>
</evidence>
<feature type="region of interest" description="Disordered" evidence="1">
    <location>
        <begin position="303"/>
        <end position="323"/>
    </location>
</feature>
<dbReference type="STRING" id="436010.A0A166VAS2"/>
<dbReference type="InterPro" id="IPR041667">
    <property type="entry name" value="Cupin_8"/>
</dbReference>
<organism evidence="3 4">
    <name type="scientific">Athelia psychrophila</name>
    <dbReference type="NCBI Taxonomy" id="1759441"/>
    <lineage>
        <taxon>Eukaryota</taxon>
        <taxon>Fungi</taxon>
        <taxon>Dikarya</taxon>
        <taxon>Basidiomycota</taxon>
        <taxon>Agaricomycotina</taxon>
        <taxon>Agaricomycetes</taxon>
        <taxon>Agaricomycetidae</taxon>
        <taxon>Atheliales</taxon>
        <taxon>Atheliaceae</taxon>
        <taxon>Athelia</taxon>
    </lineage>
</organism>
<dbReference type="PROSITE" id="PS51184">
    <property type="entry name" value="JMJC"/>
    <property type="match status" value="1"/>
</dbReference>
<dbReference type="Proteomes" id="UP000076532">
    <property type="component" value="Unassembled WGS sequence"/>
</dbReference>
<dbReference type="InterPro" id="IPR003347">
    <property type="entry name" value="JmjC_dom"/>
</dbReference>
<keyword evidence="4" id="KW-1185">Reference proteome</keyword>
<dbReference type="Pfam" id="PF13621">
    <property type="entry name" value="Cupin_8"/>
    <property type="match status" value="1"/>
</dbReference>
<dbReference type="AlphaFoldDB" id="A0A166VAS2"/>
<dbReference type="PANTHER" id="PTHR12461">
    <property type="entry name" value="HYPOXIA-INDUCIBLE FACTOR 1 ALPHA INHIBITOR-RELATED"/>
    <property type="match status" value="1"/>
</dbReference>
<proteinExistence type="predicted"/>
<evidence type="ECO:0000313" key="4">
    <source>
        <dbReference type="Proteomes" id="UP000076532"/>
    </source>
</evidence>
<dbReference type="PANTHER" id="PTHR12461:SF94">
    <property type="entry name" value="JMJC DOMAIN-CONTAINING PROTEIN"/>
    <property type="match status" value="1"/>
</dbReference>